<organism evidence="1 2">
    <name type="scientific">Orbilia brochopaga</name>
    <dbReference type="NCBI Taxonomy" id="3140254"/>
    <lineage>
        <taxon>Eukaryota</taxon>
        <taxon>Fungi</taxon>
        <taxon>Dikarya</taxon>
        <taxon>Ascomycota</taxon>
        <taxon>Pezizomycotina</taxon>
        <taxon>Orbiliomycetes</taxon>
        <taxon>Orbiliales</taxon>
        <taxon>Orbiliaceae</taxon>
        <taxon>Orbilia</taxon>
    </lineage>
</organism>
<protein>
    <submittedName>
        <fullName evidence="1">Uncharacterized protein</fullName>
    </submittedName>
</protein>
<dbReference type="AlphaFoldDB" id="A0AAV9ULU8"/>
<reference evidence="1 2" key="1">
    <citation type="submission" date="2019-10" db="EMBL/GenBank/DDBJ databases">
        <authorList>
            <person name="Palmer J.M."/>
        </authorList>
    </citation>
    <scope>NUCLEOTIDE SEQUENCE [LARGE SCALE GENOMIC DNA]</scope>
    <source>
        <strain evidence="1 2">TWF696</strain>
    </source>
</reference>
<evidence type="ECO:0000313" key="2">
    <source>
        <dbReference type="Proteomes" id="UP001375240"/>
    </source>
</evidence>
<name>A0AAV9ULU8_9PEZI</name>
<comment type="caution">
    <text evidence="1">The sequence shown here is derived from an EMBL/GenBank/DDBJ whole genome shotgun (WGS) entry which is preliminary data.</text>
</comment>
<keyword evidence="2" id="KW-1185">Reference proteome</keyword>
<dbReference type="EMBL" id="JAVHNQ010000006">
    <property type="protein sequence ID" value="KAK6344045.1"/>
    <property type="molecule type" value="Genomic_DNA"/>
</dbReference>
<sequence length="123" mass="14020">MIYAACEPTMQSPDADEGCRHVRKEYVCGGRFWGERLHNCGVHPVGEDCHRQLQIGFVQPMHKKCKSCKAGDTCRRKALQLQANLQVLEHATPRDDMAILQTQIDIEKAWQEAQSWGMMGHIE</sequence>
<evidence type="ECO:0000313" key="1">
    <source>
        <dbReference type="EMBL" id="KAK6344045.1"/>
    </source>
</evidence>
<dbReference type="Proteomes" id="UP001375240">
    <property type="component" value="Unassembled WGS sequence"/>
</dbReference>
<proteinExistence type="predicted"/>
<gene>
    <name evidence="1" type="ORF">TWF696_007692</name>
</gene>
<accession>A0AAV9ULU8</accession>